<evidence type="ECO:0000256" key="7">
    <source>
        <dbReference type="ARBA" id="ARBA00040167"/>
    </source>
</evidence>
<comment type="catalytic activity">
    <reaction evidence="8 9">
        <text>hydroxymethylbilane = uroporphyrinogen III + H2O</text>
        <dbReference type="Rhea" id="RHEA:18965"/>
        <dbReference type="ChEBI" id="CHEBI:15377"/>
        <dbReference type="ChEBI" id="CHEBI:57308"/>
        <dbReference type="ChEBI" id="CHEBI:57845"/>
        <dbReference type="EC" id="4.2.1.75"/>
    </reaction>
</comment>
<feature type="domain" description="Tetrapyrrole biosynthesis uroporphyrinogen III synthase" evidence="10">
    <location>
        <begin position="14"/>
        <end position="228"/>
    </location>
</feature>
<dbReference type="EMBL" id="JANJ01000001">
    <property type="protein sequence ID" value="EXI63036.1"/>
    <property type="molecule type" value="Genomic_DNA"/>
</dbReference>
<evidence type="ECO:0000256" key="1">
    <source>
        <dbReference type="ARBA" id="ARBA00004772"/>
    </source>
</evidence>
<keyword evidence="12" id="KW-1185">Reference proteome</keyword>
<evidence type="ECO:0000256" key="5">
    <source>
        <dbReference type="ARBA" id="ARBA00023244"/>
    </source>
</evidence>
<evidence type="ECO:0000256" key="3">
    <source>
        <dbReference type="ARBA" id="ARBA00013109"/>
    </source>
</evidence>
<dbReference type="Proteomes" id="UP000054123">
    <property type="component" value="Unassembled WGS sequence"/>
</dbReference>
<dbReference type="GO" id="GO:0006782">
    <property type="term" value="P:protoporphyrinogen IX biosynthetic process"/>
    <property type="evidence" value="ECO:0007669"/>
    <property type="project" value="UniProtKB-UniRule"/>
</dbReference>
<dbReference type="RefSeq" id="WP_042801226.1">
    <property type="nucleotide sequence ID" value="NZ_AVSP01000004.1"/>
</dbReference>
<dbReference type="Gene3D" id="3.40.50.10090">
    <property type="match status" value="2"/>
</dbReference>
<dbReference type="OrthoDB" id="9787650at2"/>
<dbReference type="InterPro" id="IPR003754">
    <property type="entry name" value="4pyrrol_synth_uPrphyn_synth"/>
</dbReference>
<dbReference type="PATRIC" id="fig|1450449.3.peg.173"/>
<dbReference type="CDD" id="cd06578">
    <property type="entry name" value="HemD"/>
    <property type="match status" value="1"/>
</dbReference>
<evidence type="ECO:0000256" key="8">
    <source>
        <dbReference type="ARBA" id="ARBA00048617"/>
    </source>
</evidence>
<accession>A0A011MKN3</accession>
<keyword evidence="5 9" id="KW-0627">Porphyrin biosynthesis</keyword>
<dbReference type="AlphaFoldDB" id="A0A011MKN3"/>
<organism evidence="11 12">
    <name type="scientific">Mannheimia granulomatis</name>
    <dbReference type="NCBI Taxonomy" id="85402"/>
    <lineage>
        <taxon>Bacteria</taxon>
        <taxon>Pseudomonadati</taxon>
        <taxon>Pseudomonadota</taxon>
        <taxon>Gammaproteobacteria</taxon>
        <taxon>Pasteurellales</taxon>
        <taxon>Pasteurellaceae</taxon>
        <taxon>Mannheimia</taxon>
    </lineage>
</organism>
<proteinExistence type="inferred from homology"/>
<dbReference type="SUPFAM" id="SSF69618">
    <property type="entry name" value="HemD-like"/>
    <property type="match status" value="1"/>
</dbReference>
<dbReference type="Pfam" id="PF02602">
    <property type="entry name" value="HEM4"/>
    <property type="match status" value="1"/>
</dbReference>
<evidence type="ECO:0000256" key="2">
    <source>
        <dbReference type="ARBA" id="ARBA00008133"/>
    </source>
</evidence>
<dbReference type="PANTHER" id="PTHR38042:SF1">
    <property type="entry name" value="UROPORPHYRINOGEN-III SYNTHASE, CHLOROPLASTIC"/>
    <property type="match status" value="1"/>
</dbReference>
<evidence type="ECO:0000256" key="6">
    <source>
        <dbReference type="ARBA" id="ARBA00037589"/>
    </source>
</evidence>
<dbReference type="STRING" id="1122190.GCA_000621105_00298"/>
<comment type="function">
    <text evidence="6 9">Catalyzes cyclization of the linear tetrapyrrole, hydroxymethylbilane, to the macrocyclic uroporphyrinogen III.</text>
</comment>
<evidence type="ECO:0000256" key="9">
    <source>
        <dbReference type="RuleBase" id="RU366031"/>
    </source>
</evidence>
<comment type="similarity">
    <text evidence="2 9">Belongs to the uroporphyrinogen-III synthase family.</text>
</comment>
<evidence type="ECO:0000313" key="11">
    <source>
        <dbReference type="EMBL" id="EXI63036.1"/>
    </source>
</evidence>
<gene>
    <name evidence="11" type="ORF">AK33_01125</name>
</gene>
<dbReference type="EC" id="4.2.1.75" evidence="3 9"/>
<dbReference type="UniPathway" id="UPA00251">
    <property type="reaction ID" value="UER00320"/>
</dbReference>
<evidence type="ECO:0000313" key="12">
    <source>
        <dbReference type="Proteomes" id="UP000054123"/>
    </source>
</evidence>
<sequence length="254" mass="28681">MNVLVTRPDSRGQELVDMLNEQQIFAIHQPLFTIEAGKDLPQLPSVLSRLKSGDYVFSVSPNAVEYAVKTLADTGFHFRADLKYLAVGQRTAKYFTEKAEQAVIYPIESENSEGVLELPEMQNLRDKTILILRANSGRELLAEKTTLRGANVQYLECYQRVPVTDDIPEKISLCKRLGVDTVVITSSEILTSLFEQTKESCREWLLGCNLVVVSNRIAKIARQMGWQAEQIFLSYKADNVSLMNTLFKIDNKSN</sequence>
<evidence type="ECO:0000259" key="10">
    <source>
        <dbReference type="Pfam" id="PF02602"/>
    </source>
</evidence>
<name>A0A011MKN3_9PAST</name>
<dbReference type="InterPro" id="IPR039793">
    <property type="entry name" value="UROS/Hem4"/>
</dbReference>
<dbReference type="InterPro" id="IPR036108">
    <property type="entry name" value="4pyrrol_syn_uPrphyn_synt_sf"/>
</dbReference>
<reference evidence="11 12" key="1">
    <citation type="journal article" date="2014" name="Genome Announc.">
        <title>Genome Sequence of a Presumptive Mannheimia haemolytica Strain with an A1/A6-Cross-Reactive Serotype from a White-Tailed Deer (Odocoileus virginianus).</title>
        <authorList>
            <person name="Lawrence P.K."/>
            <person name="Bey R.F."/>
            <person name="Wiener B."/>
            <person name="Kittichotirat W."/>
            <person name="Bumgarner R.E."/>
        </authorList>
    </citation>
    <scope>NUCLEOTIDE SEQUENCE [LARGE SCALE GENOMIC DNA]</scope>
    <source>
        <strain evidence="11 12">PKL10</strain>
    </source>
</reference>
<evidence type="ECO:0000256" key="4">
    <source>
        <dbReference type="ARBA" id="ARBA00023239"/>
    </source>
</evidence>
<dbReference type="GO" id="GO:0006780">
    <property type="term" value="P:uroporphyrinogen III biosynthetic process"/>
    <property type="evidence" value="ECO:0007669"/>
    <property type="project" value="UniProtKB-UniRule"/>
</dbReference>
<comment type="caution">
    <text evidence="11">The sequence shown here is derived from an EMBL/GenBank/DDBJ whole genome shotgun (WGS) entry which is preliminary data.</text>
</comment>
<keyword evidence="4 9" id="KW-0456">Lyase</keyword>
<dbReference type="PANTHER" id="PTHR38042">
    <property type="entry name" value="UROPORPHYRINOGEN-III SYNTHASE, CHLOROPLASTIC"/>
    <property type="match status" value="1"/>
</dbReference>
<protein>
    <recommendedName>
        <fullName evidence="7 9">Uroporphyrinogen-III synthase</fullName>
        <ecNumber evidence="3 9">4.2.1.75</ecNumber>
    </recommendedName>
</protein>
<comment type="pathway">
    <text evidence="1 9">Porphyrin-containing compound metabolism; protoporphyrin-IX biosynthesis; coproporphyrinogen-III from 5-aminolevulinate: step 3/4.</text>
</comment>
<dbReference type="GO" id="GO:0004852">
    <property type="term" value="F:uroporphyrinogen-III synthase activity"/>
    <property type="evidence" value="ECO:0007669"/>
    <property type="project" value="UniProtKB-UniRule"/>
</dbReference>